<dbReference type="Gene3D" id="3.40.50.300">
    <property type="entry name" value="P-loop containing nucleotide triphosphate hydrolases"/>
    <property type="match status" value="1"/>
</dbReference>
<dbReference type="EMBL" id="NJET01000004">
    <property type="protein sequence ID" value="PHH66889.1"/>
    <property type="molecule type" value="Genomic_DNA"/>
</dbReference>
<dbReference type="GO" id="GO:0140359">
    <property type="term" value="F:ABC-type transporter activity"/>
    <property type="evidence" value="ECO:0007669"/>
    <property type="project" value="InterPro"/>
</dbReference>
<gene>
    <name evidence="12" type="ORF">CDD81_5241</name>
</gene>
<dbReference type="Pfam" id="PF00005">
    <property type="entry name" value="ABC_tran"/>
    <property type="match status" value="1"/>
</dbReference>
<dbReference type="Proteomes" id="UP000226192">
    <property type="component" value="Unassembled WGS sequence"/>
</dbReference>
<comment type="subcellular location">
    <subcellularLocation>
        <location evidence="1">Membrane</location>
        <topology evidence="1">Multi-pass membrane protein</topology>
    </subcellularLocation>
</comment>
<evidence type="ECO:0000256" key="7">
    <source>
        <dbReference type="ARBA" id="ARBA00023136"/>
    </source>
</evidence>
<sequence length="951" mass="103686">MAYFNATSCGDGFFGPGVWAEACRGGFDFTLTFEDGILTMLPAALLVLLSVPRCLYLLRIKDRARREATYTPKLFTAVVYAALQVALLVLVTSSNRLNSNLSIASAVISLVASGTIVLLAHAEHTKSIRPSFLLTLYLLVSLLFDAARLRTEWLLAAGSNTAHASVMSASFAAKLSLLILEAVEKRAILIDTQHQPSEESTSGPFSRGFFVWLNPLLISGWATVLTNKDLPAIYEKLSSKKLEARFAQRWDRATLRSKHPMLFLTTVNVLKWQLLSIALPRVAMIGLSISQPYLVSNALRFLSMPSSDATTNLGYGLIGAFAFVFIASAVSPLVRLWMKSSDRQKMFTAWHEHLAFRAGAMIRGGLITLIYRKLVKLPTKQLSQSSAVSLMGNDVETLTEKVNMLLVESWANTLTVAIAMWMLTEQLGAVSAAPIIVSLATQDRINFTAEVLGSIKTVKMLGYAERFTTLIEQKRSNDLDSGKQYRALNLWANAITNGTASLTSMVTFSAYAIAAKLSGNQPFSATQAITAVSILSVMMPPLSNLLGNVPSSFSTFGCFRRIQDFLLLDERVDNRDIQARPSTMSENTSTGDIQLQSLAPRSNNTPSVAIIGGDFNWGEKPVLQNINTHLPQSQTGSLTTIIGPIGSGKSTLLKAILGETAWSSGVLSIDSPTVAFCDQTPWIINATIRDNIVAETQDFNESWFNAVVEACDLSTDLAAFPSGSSTVVGDKGLKLSGGQKQRIAIARAIYSRKPVAIFDDVFSGLDNVTERIVFTRVFGETGILRRSGTVIILATHAVQHVTHSDHVIALGKNGCIAEQGTFSTLRSAGGHVQGLDISPSPTEKAQQDTCEPQAQDGIQQKQAAPEDVQQELGWSSDRATFKYYLSSMAWLNIGLEALYIIIHTVFFTFRFVWLTWWGESRGRPSTDVGYWLGLYALFSVMEIAGVSLGLM</sequence>
<feature type="transmembrane region" description="Helical" evidence="9">
    <location>
        <begin position="103"/>
        <end position="120"/>
    </location>
</feature>
<dbReference type="InterPro" id="IPR027417">
    <property type="entry name" value="P-loop_NTPase"/>
</dbReference>
<accession>A0A2C5XC54</accession>
<dbReference type="Pfam" id="PF24357">
    <property type="entry name" value="TMD0_ABC"/>
    <property type="match status" value="1"/>
</dbReference>
<evidence type="ECO:0000256" key="3">
    <source>
        <dbReference type="ARBA" id="ARBA00022692"/>
    </source>
</evidence>
<dbReference type="InterPro" id="IPR003439">
    <property type="entry name" value="ABC_transporter-like_ATP-bd"/>
</dbReference>
<name>A0A2C5XC54_9HYPO</name>
<proteinExistence type="predicted"/>
<evidence type="ECO:0000256" key="5">
    <source>
        <dbReference type="ARBA" id="ARBA00022840"/>
    </source>
</evidence>
<feature type="transmembrane region" description="Helical" evidence="9">
    <location>
        <begin position="70"/>
        <end position="91"/>
    </location>
</feature>
<evidence type="ECO:0000256" key="4">
    <source>
        <dbReference type="ARBA" id="ARBA00022741"/>
    </source>
</evidence>
<dbReference type="Gene3D" id="1.20.1560.10">
    <property type="entry name" value="ABC transporter type 1, transmembrane domain"/>
    <property type="match status" value="1"/>
</dbReference>
<dbReference type="AlphaFoldDB" id="A0A2C5XC54"/>
<feature type="domain" description="ABC transmembrane type-1" evidence="11">
    <location>
        <begin position="282"/>
        <end position="551"/>
    </location>
</feature>
<evidence type="ECO:0000256" key="8">
    <source>
        <dbReference type="SAM" id="MobiDB-lite"/>
    </source>
</evidence>
<dbReference type="GO" id="GO:0005524">
    <property type="term" value="F:ATP binding"/>
    <property type="evidence" value="ECO:0007669"/>
    <property type="project" value="UniProtKB-KW"/>
</dbReference>
<dbReference type="SUPFAM" id="SSF90123">
    <property type="entry name" value="ABC transporter transmembrane region"/>
    <property type="match status" value="1"/>
</dbReference>
<feature type="transmembrane region" description="Helical" evidence="9">
    <location>
        <begin position="274"/>
        <end position="294"/>
    </location>
</feature>
<dbReference type="InterPro" id="IPR003593">
    <property type="entry name" value="AAA+_ATPase"/>
</dbReference>
<feature type="domain" description="ABC transporter" evidence="10">
    <location>
        <begin position="593"/>
        <end position="838"/>
    </location>
</feature>
<keyword evidence="3 9" id="KW-0812">Transmembrane</keyword>
<evidence type="ECO:0000256" key="6">
    <source>
        <dbReference type="ARBA" id="ARBA00022989"/>
    </source>
</evidence>
<feature type="region of interest" description="Disordered" evidence="8">
    <location>
        <begin position="578"/>
        <end position="600"/>
    </location>
</feature>
<feature type="transmembrane region" description="Helical" evidence="9">
    <location>
        <begin position="928"/>
        <end position="950"/>
    </location>
</feature>
<keyword evidence="4" id="KW-0547">Nucleotide-binding</keyword>
<evidence type="ECO:0000313" key="13">
    <source>
        <dbReference type="Proteomes" id="UP000226192"/>
    </source>
</evidence>
<dbReference type="InterPro" id="IPR050173">
    <property type="entry name" value="ABC_transporter_C-like"/>
</dbReference>
<dbReference type="PROSITE" id="PS00211">
    <property type="entry name" value="ABC_TRANSPORTER_1"/>
    <property type="match status" value="1"/>
</dbReference>
<evidence type="ECO:0000256" key="1">
    <source>
        <dbReference type="ARBA" id="ARBA00004141"/>
    </source>
</evidence>
<evidence type="ECO:0000256" key="2">
    <source>
        <dbReference type="ARBA" id="ARBA00022448"/>
    </source>
</evidence>
<keyword evidence="7 9" id="KW-0472">Membrane</keyword>
<feature type="transmembrane region" description="Helical" evidence="9">
    <location>
        <begin position="897"/>
        <end position="916"/>
    </location>
</feature>
<organism evidence="12 13">
    <name type="scientific">Ophiocordyceps australis</name>
    <dbReference type="NCBI Taxonomy" id="1399860"/>
    <lineage>
        <taxon>Eukaryota</taxon>
        <taxon>Fungi</taxon>
        <taxon>Dikarya</taxon>
        <taxon>Ascomycota</taxon>
        <taxon>Pezizomycotina</taxon>
        <taxon>Sordariomycetes</taxon>
        <taxon>Hypocreomycetidae</taxon>
        <taxon>Hypocreales</taxon>
        <taxon>Ophiocordycipitaceae</taxon>
        <taxon>Ophiocordyceps</taxon>
    </lineage>
</organism>
<dbReference type="PROSITE" id="PS50929">
    <property type="entry name" value="ABC_TM1F"/>
    <property type="match status" value="1"/>
</dbReference>
<evidence type="ECO:0000313" key="12">
    <source>
        <dbReference type="EMBL" id="PHH66889.1"/>
    </source>
</evidence>
<dbReference type="InterPro" id="IPR011527">
    <property type="entry name" value="ABC1_TM_dom"/>
</dbReference>
<feature type="compositionally biased region" description="Polar residues" evidence="8">
    <location>
        <begin position="580"/>
        <end position="600"/>
    </location>
</feature>
<dbReference type="GO" id="GO:0016020">
    <property type="term" value="C:membrane"/>
    <property type="evidence" value="ECO:0007669"/>
    <property type="project" value="UniProtKB-SubCell"/>
</dbReference>
<evidence type="ECO:0000259" key="10">
    <source>
        <dbReference type="PROSITE" id="PS50893"/>
    </source>
</evidence>
<evidence type="ECO:0000256" key="9">
    <source>
        <dbReference type="SAM" id="Phobius"/>
    </source>
</evidence>
<dbReference type="GO" id="GO:0016887">
    <property type="term" value="F:ATP hydrolysis activity"/>
    <property type="evidence" value="ECO:0007669"/>
    <property type="project" value="InterPro"/>
</dbReference>
<dbReference type="STRING" id="1399860.A0A2C5XC54"/>
<keyword evidence="13" id="KW-1185">Reference proteome</keyword>
<feature type="transmembrane region" description="Helical" evidence="9">
    <location>
        <begin position="314"/>
        <end position="337"/>
    </location>
</feature>
<dbReference type="PANTHER" id="PTHR24223:SF399">
    <property type="entry name" value="ABC TRANSPORTER ATNG"/>
    <property type="match status" value="1"/>
</dbReference>
<reference evidence="12 13" key="1">
    <citation type="submission" date="2017-06" db="EMBL/GenBank/DDBJ databases">
        <title>Ant-infecting Ophiocordyceps genomes reveal a high diversity of potential behavioral manipulation genes and a possible major role for enterotoxins.</title>
        <authorList>
            <person name="De Bekker C."/>
            <person name="Evans H.C."/>
            <person name="Brachmann A."/>
            <person name="Hughes D.P."/>
        </authorList>
    </citation>
    <scope>NUCLEOTIDE SEQUENCE [LARGE SCALE GENOMIC DNA]</scope>
    <source>
        <strain evidence="12 13">Map64</strain>
    </source>
</reference>
<dbReference type="SMART" id="SM00382">
    <property type="entry name" value="AAA"/>
    <property type="match status" value="1"/>
</dbReference>
<feature type="transmembrane region" description="Helical" evidence="9">
    <location>
        <begin position="37"/>
        <end position="58"/>
    </location>
</feature>
<dbReference type="PANTHER" id="PTHR24223">
    <property type="entry name" value="ATP-BINDING CASSETTE SUB-FAMILY C"/>
    <property type="match status" value="1"/>
</dbReference>
<keyword evidence="6 9" id="KW-1133">Transmembrane helix</keyword>
<dbReference type="InterPro" id="IPR036640">
    <property type="entry name" value="ABC1_TM_sf"/>
</dbReference>
<dbReference type="SUPFAM" id="SSF52540">
    <property type="entry name" value="P-loop containing nucleoside triphosphate hydrolases"/>
    <property type="match status" value="1"/>
</dbReference>
<dbReference type="InterPro" id="IPR056227">
    <property type="entry name" value="TMD0_ABC"/>
</dbReference>
<protein>
    <recommendedName>
        <fullName evidence="14">ABC transporter domain-containing protein</fullName>
    </recommendedName>
</protein>
<evidence type="ECO:0008006" key="14">
    <source>
        <dbReference type="Google" id="ProtNLM"/>
    </source>
</evidence>
<dbReference type="InterPro" id="IPR017871">
    <property type="entry name" value="ABC_transporter-like_CS"/>
</dbReference>
<comment type="caution">
    <text evidence="12">The sequence shown here is derived from an EMBL/GenBank/DDBJ whole genome shotgun (WGS) entry which is preliminary data.</text>
</comment>
<dbReference type="OrthoDB" id="6500128at2759"/>
<dbReference type="PROSITE" id="PS50893">
    <property type="entry name" value="ABC_TRANSPORTER_2"/>
    <property type="match status" value="1"/>
</dbReference>
<keyword evidence="5" id="KW-0067">ATP-binding</keyword>
<dbReference type="CDD" id="cd03250">
    <property type="entry name" value="ABCC_MRP_domain1"/>
    <property type="match status" value="1"/>
</dbReference>
<evidence type="ECO:0000259" key="11">
    <source>
        <dbReference type="PROSITE" id="PS50929"/>
    </source>
</evidence>
<keyword evidence="2" id="KW-0813">Transport</keyword>